<dbReference type="EMBL" id="JALLBG020000312">
    <property type="protein sequence ID" value="KAL3756179.1"/>
    <property type="molecule type" value="Genomic_DNA"/>
</dbReference>
<reference evidence="3 4" key="1">
    <citation type="submission" date="2024-10" db="EMBL/GenBank/DDBJ databases">
        <title>Updated reference genomes for cyclostephanoid diatoms.</title>
        <authorList>
            <person name="Roberts W.R."/>
            <person name="Alverson A.J."/>
        </authorList>
    </citation>
    <scope>NUCLEOTIDE SEQUENCE [LARGE SCALE GENOMIC DNA]</scope>
    <source>
        <strain evidence="3 4">AJA232-27</strain>
    </source>
</reference>
<dbReference type="Proteomes" id="UP001530293">
    <property type="component" value="Unassembled WGS sequence"/>
</dbReference>
<feature type="region of interest" description="Disordered" evidence="1">
    <location>
        <begin position="245"/>
        <end position="277"/>
    </location>
</feature>
<name>A0ABD3M0B0_9STRA</name>
<comment type="caution">
    <text evidence="3">The sequence shown here is derived from an EMBL/GenBank/DDBJ whole genome shotgun (WGS) entry which is preliminary data.</text>
</comment>
<accession>A0ABD3M0B0</accession>
<feature type="compositionally biased region" description="Low complexity" evidence="1">
    <location>
        <begin position="265"/>
        <end position="274"/>
    </location>
</feature>
<gene>
    <name evidence="3" type="ORF">ACHAWU_007130</name>
</gene>
<feature type="compositionally biased region" description="Low complexity" evidence="1">
    <location>
        <begin position="173"/>
        <end position="187"/>
    </location>
</feature>
<evidence type="ECO:0000313" key="4">
    <source>
        <dbReference type="Proteomes" id="UP001530293"/>
    </source>
</evidence>
<sequence length="396" mass="43574">MMMSTARRRRTKSLGVICLILASLTCSPPTAAVIRPVEREGRADHDENESDENDIVAVRDGSLSPPPLEHEFEAEAFVHQRHTDSVRRQPQQGGSNDSLLSKIESLLDWRGILWTYHEDEDRIIDGQPQQRPEDYGLSPSLSAASLRSETNRHGSTTTATARHLRSTKPAEIGQATQRRGSSSSRSRQATWFVDWSINQCVQSCDPNTSNNPNCAGLARWDDIQFDTAEYCCSITFFWKSFKECTDSSNVSSSSRRSSYNDDDMTSLSSTSSSSGGAMECSQYTVYSQFSGNYQAGDTVTIYDSPTHGRVYQCSDDADSLYCNSFPPDGEIVAPGGGSVHKINLGWTLLGECQDGSTEQVTFSSREDPSCWRSGTECDTHAGKFACCTSCRNGVCV</sequence>
<feature type="signal peptide" evidence="2">
    <location>
        <begin position="1"/>
        <end position="32"/>
    </location>
</feature>
<feature type="region of interest" description="Disordered" evidence="1">
    <location>
        <begin position="145"/>
        <end position="187"/>
    </location>
</feature>
<dbReference type="AlphaFoldDB" id="A0ABD3M0B0"/>
<evidence type="ECO:0000256" key="2">
    <source>
        <dbReference type="SAM" id="SignalP"/>
    </source>
</evidence>
<feature type="chain" id="PRO_5044833783" evidence="2">
    <location>
        <begin position="33"/>
        <end position="396"/>
    </location>
</feature>
<feature type="compositionally biased region" description="Low complexity" evidence="1">
    <location>
        <begin position="246"/>
        <end position="257"/>
    </location>
</feature>
<proteinExistence type="predicted"/>
<evidence type="ECO:0000256" key="1">
    <source>
        <dbReference type="SAM" id="MobiDB-lite"/>
    </source>
</evidence>
<keyword evidence="2" id="KW-0732">Signal</keyword>
<protein>
    <submittedName>
        <fullName evidence="3">Uncharacterized protein</fullName>
    </submittedName>
</protein>
<organism evidence="3 4">
    <name type="scientific">Discostella pseudostelligera</name>
    <dbReference type="NCBI Taxonomy" id="259834"/>
    <lineage>
        <taxon>Eukaryota</taxon>
        <taxon>Sar</taxon>
        <taxon>Stramenopiles</taxon>
        <taxon>Ochrophyta</taxon>
        <taxon>Bacillariophyta</taxon>
        <taxon>Coscinodiscophyceae</taxon>
        <taxon>Thalassiosirophycidae</taxon>
        <taxon>Stephanodiscales</taxon>
        <taxon>Stephanodiscaceae</taxon>
        <taxon>Discostella</taxon>
    </lineage>
</organism>
<keyword evidence="4" id="KW-1185">Reference proteome</keyword>
<evidence type="ECO:0000313" key="3">
    <source>
        <dbReference type="EMBL" id="KAL3756179.1"/>
    </source>
</evidence>